<evidence type="ECO:0000256" key="9">
    <source>
        <dbReference type="ARBA" id="ARBA00023136"/>
    </source>
</evidence>
<dbReference type="HOGENOM" id="CLU_005912_9_1_10"/>
<evidence type="ECO:0000256" key="2">
    <source>
        <dbReference type="ARBA" id="ARBA00022448"/>
    </source>
</evidence>
<dbReference type="Pfam" id="PF00999">
    <property type="entry name" value="Na_H_Exchanger"/>
    <property type="match status" value="1"/>
</dbReference>
<feature type="transmembrane region" description="Helical" evidence="10">
    <location>
        <begin position="211"/>
        <end position="231"/>
    </location>
</feature>
<keyword evidence="6 10" id="KW-0812">Transmembrane</keyword>
<reference evidence="12 13" key="2">
    <citation type="submission" date="2008-10" db="EMBL/GenBank/DDBJ databases">
        <authorList>
            <person name="Fulton L."/>
            <person name="Clifton S."/>
            <person name="Fulton B."/>
            <person name="Xu J."/>
            <person name="Minx P."/>
            <person name="Pepin K.H."/>
            <person name="Johnson M."/>
            <person name="Bhonagiri V."/>
            <person name="Nash W.E."/>
            <person name="Mardis E.R."/>
            <person name="Wilson R.K."/>
        </authorList>
    </citation>
    <scope>NUCLEOTIDE SEQUENCE [LARGE SCALE GENOMIC DNA]</scope>
    <source>
        <strain evidence="12 13">DSM 18315</strain>
    </source>
</reference>
<keyword evidence="8" id="KW-0406">Ion transport</keyword>
<keyword evidence="7 10" id="KW-1133">Transmembrane helix</keyword>
<gene>
    <name evidence="12" type="ORF">PRABACTJOHN_00422</name>
</gene>
<feature type="transmembrane region" description="Helical" evidence="10">
    <location>
        <begin position="21"/>
        <end position="41"/>
    </location>
</feature>
<dbReference type="SUPFAM" id="SSF116726">
    <property type="entry name" value="TrkA C-terminal domain-like"/>
    <property type="match status" value="1"/>
</dbReference>
<comment type="subcellular location">
    <subcellularLocation>
        <location evidence="1">Cell membrane</location>
        <topology evidence="1">Multi-pass membrane protein</topology>
    </subcellularLocation>
</comment>
<dbReference type="GO" id="GO:0015297">
    <property type="term" value="F:antiporter activity"/>
    <property type="evidence" value="ECO:0007669"/>
    <property type="project" value="UniProtKB-KW"/>
</dbReference>
<evidence type="ECO:0000256" key="1">
    <source>
        <dbReference type="ARBA" id="ARBA00004651"/>
    </source>
</evidence>
<accession>B7B5X8</accession>
<evidence type="ECO:0000313" key="12">
    <source>
        <dbReference type="EMBL" id="EEC98152.1"/>
    </source>
</evidence>
<organism evidence="12 13">
    <name type="scientific">Parabacteroides johnsonii DSM 18315</name>
    <dbReference type="NCBI Taxonomy" id="537006"/>
    <lineage>
        <taxon>Bacteria</taxon>
        <taxon>Pseudomonadati</taxon>
        <taxon>Bacteroidota</taxon>
        <taxon>Bacteroidia</taxon>
        <taxon>Bacteroidales</taxon>
        <taxon>Tannerellaceae</taxon>
        <taxon>Parabacteroides</taxon>
    </lineage>
</organism>
<feature type="transmembrane region" description="Helical" evidence="10">
    <location>
        <begin position="104"/>
        <end position="129"/>
    </location>
</feature>
<evidence type="ECO:0000256" key="7">
    <source>
        <dbReference type="ARBA" id="ARBA00022989"/>
    </source>
</evidence>
<evidence type="ECO:0000256" key="6">
    <source>
        <dbReference type="ARBA" id="ARBA00022692"/>
    </source>
</evidence>
<protein>
    <submittedName>
        <fullName evidence="12">TrkA C-terminal domain protein</fullName>
    </submittedName>
</protein>
<keyword evidence="5" id="KW-0633">Potassium transport</keyword>
<evidence type="ECO:0000256" key="8">
    <source>
        <dbReference type="ARBA" id="ARBA00023065"/>
    </source>
</evidence>
<dbReference type="Proteomes" id="UP000005510">
    <property type="component" value="Unassembled WGS sequence"/>
</dbReference>
<sequence>MIVNCYQLMFQDLHIFENPEVILLVASTIFFFSIIAGKAGFRFGLPALLLFLGVGMLFGSDGLGIQFSNPSAAQFIGMLALSIILFSGGMDTKVSEIKPIAKEGVILATVGVLLTTLITGGFIYYVFLWSTGYETLTIAESMLMAAVMSSTDSASVFSILRSKGVYLKQRLRPTLELESGSNDPMAYMLTLLIIAYIQVGGMNLQEAVLQLLVQLSVGAIAGFLLGKLAVLMINKINMDNESLYPILLLTTAFFTFSATTLCKGNGYLAVYIAGLVVGNAKIVHKKSMGTFFDGFAWLWQIVMFLTLGLLVNPHELLPVAPVGLLVGVFMILIARPVTIFLCLLPFKSFTTKGKLYISWVGLRGAVPIIFATYPWIAGVDHGGMIFNIVFFITILSLLIQGTTVTQAAKWLGLIDSPERKDVFGIELPEDIKSAMSEIDITPAVLSHGNKLMQLTLPDHTLAVMVKRDGHYFIPKGNTELKENDKLLMISDNDEALLQAYDSLGVKDYTMKKN</sequence>
<feature type="transmembrane region" description="Helical" evidence="10">
    <location>
        <begin position="181"/>
        <end position="199"/>
    </location>
</feature>
<feature type="transmembrane region" description="Helical" evidence="10">
    <location>
        <begin position="356"/>
        <end position="376"/>
    </location>
</feature>
<feature type="transmembrane region" description="Helical" evidence="10">
    <location>
        <begin position="382"/>
        <end position="399"/>
    </location>
</feature>
<keyword evidence="2" id="KW-0813">Transport</keyword>
<dbReference type="PROSITE" id="PS51202">
    <property type="entry name" value="RCK_C"/>
    <property type="match status" value="1"/>
</dbReference>
<dbReference type="PANTHER" id="PTHR32507:SF7">
    <property type="entry name" value="K(+)_H(+) ANTIPORTER NHAP2"/>
    <property type="match status" value="1"/>
</dbReference>
<comment type="caution">
    <text evidence="12">The sequence shown here is derived from an EMBL/GenBank/DDBJ whole genome shotgun (WGS) entry which is preliminary data.</text>
</comment>
<proteinExistence type="predicted"/>
<dbReference type="InterPro" id="IPR038770">
    <property type="entry name" value="Na+/solute_symporter_sf"/>
</dbReference>
<feature type="transmembrane region" description="Helical" evidence="10">
    <location>
        <begin position="73"/>
        <end position="92"/>
    </location>
</feature>
<dbReference type="InterPro" id="IPR036721">
    <property type="entry name" value="RCK_C_sf"/>
</dbReference>
<evidence type="ECO:0000256" key="10">
    <source>
        <dbReference type="SAM" id="Phobius"/>
    </source>
</evidence>
<keyword evidence="9 10" id="KW-0472">Membrane</keyword>
<dbReference type="Gene3D" id="1.20.1530.20">
    <property type="match status" value="1"/>
</dbReference>
<reference evidence="12 13" key="1">
    <citation type="submission" date="2008-10" db="EMBL/GenBank/DDBJ databases">
        <title>Draft genome sequence of Parabacteroides johnsonii (DSM 18315).</title>
        <authorList>
            <person name="Sudarsanam P."/>
            <person name="Ley R."/>
            <person name="Guruge J."/>
            <person name="Turnbaugh P.J."/>
            <person name="Mahowald M."/>
            <person name="Liep D."/>
            <person name="Gordon J."/>
        </authorList>
    </citation>
    <scope>NUCLEOTIDE SEQUENCE [LARGE SCALE GENOMIC DNA]</scope>
    <source>
        <strain evidence="12 13">DSM 18315</strain>
    </source>
</reference>
<dbReference type="GO" id="GO:0008324">
    <property type="term" value="F:monoatomic cation transmembrane transporter activity"/>
    <property type="evidence" value="ECO:0007669"/>
    <property type="project" value="InterPro"/>
</dbReference>
<keyword evidence="3" id="KW-0050">Antiport</keyword>
<dbReference type="EMBL" id="ABYH01000035">
    <property type="protein sequence ID" value="EEC98152.1"/>
    <property type="molecule type" value="Genomic_DNA"/>
</dbReference>
<keyword evidence="5" id="KW-0630">Potassium</keyword>
<keyword evidence="4" id="KW-1003">Cell membrane</keyword>
<feature type="transmembrane region" description="Helical" evidence="10">
    <location>
        <begin position="243"/>
        <end position="261"/>
    </location>
</feature>
<evidence type="ECO:0000313" key="13">
    <source>
        <dbReference type="Proteomes" id="UP000005510"/>
    </source>
</evidence>
<dbReference type="PANTHER" id="PTHR32507">
    <property type="entry name" value="NA(+)/H(+) ANTIPORTER 1"/>
    <property type="match status" value="1"/>
</dbReference>
<dbReference type="GO" id="GO:0006813">
    <property type="term" value="P:potassium ion transport"/>
    <property type="evidence" value="ECO:0007669"/>
    <property type="project" value="UniProtKB-KW"/>
</dbReference>
<evidence type="ECO:0000256" key="5">
    <source>
        <dbReference type="ARBA" id="ARBA00022538"/>
    </source>
</evidence>
<dbReference type="GO" id="GO:1902600">
    <property type="term" value="P:proton transmembrane transport"/>
    <property type="evidence" value="ECO:0007669"/>
    <property type="project" value="InterPro"/>
</dbReference>
<dbReference type="InterPro" id="IPR006153">
    <property type="entry name" value="Cation/H_exchanger_TM"/>
</dbReference>
<name>B7B5X8_9BACT</name>
<dbReference type="GO" id="GO:0005886">
    <property type="term" value="C:plasma membrane"/>
    <property type="evidence" value="ECO:0007669"/>
    <property type="project" value="UniProtKB-SubCell"/>
</dbReference>
<feature type="transmembrane region" description="Helical" evidence="10">
    <location>
        <begin position="322"/>
        <end position="344"/>
    </location>
</feature>
<feature type="domain" description="RCK C-terminal" evidence="11">
    <location>
        <begin position="422"/>
        <end position="506"/>
    </location>
</feature>
<feature type="transmembrane region" description="Helical" evidence="10">
    <location>
        <begin position="291"/>
        <end position="310"/>
    </location>
</feature>
<evidence type="ECO:0000256" key="4">
    <source>
        <dbReference type="ARBA" id="ARBA00022475"/>
    </source>
</evidence>
<evidence type="ECO:0000256" key="3">
    <source>
        <dbReference type="ARBA" id="ARBA00022449"/>
    </source>
</evidence>
<evidence type="ECO:0000259" key="11">
    <source>
        <dbReference type="PROSITE" id="PS51202"/>
    </source>
</evidence>
<dbReference type="NCBIfam" id="NF003716">
    <property type="entry name" value="PRK05326.1-3"/>
    <property type="match status" value="1"/>
</dbReference>
<dbReference type="InterPro" id="IPR006037">
    <property type="entry name" value="RCK_C"/>
</dbReference>
<dbReference type="NCBIfam" id="NF003715">
    <property type="entry name" value="PRK05326.1-2"/>
    <property type="match status" value="1"/>
</dbReference>
<dbReference type="Gene3D" id="3.30.70.1450">
    <property type="entry name" value="Regulator of K+ conductance, C-terminal domain"/>
    <property type="match status" value="1"/>
</dbReference>
<dbReference type="AlphaFoldDB" id="B7B5X8"/>